<proteinExistence type="predicted"/>
<gene>
    <name evidence="1" type="ORF">M9H77_06157</name>
</gene>
<dbReference type="Proteomes" id="UP001060085">
    <property type="component" value="Linkage Group LG02"/>
</dbReference>
<sequence length="449" mass="50392">MCSSPQLPDCVYSDKPILVKPCSSTPNHSLYLSNLDDYDFLRFSVKLIFLFNKSVTTDRLKASLSRVLVDYYPFAGRLKVSPENDDKFVVDCNGEGVVFAEGYMDLTAQQFIQIFDKPNKSWWKLLCKLDAPTFLDIPPLVIQVTNLRCGAVILCIAVHHFLSDGMGTSQFMHAWAHLTRNPGMDLPITPVHFRHVFKSRNPPQVTFSHPTFTKSEPKKDGIPQKALNILQYLRSQAPLISVSLTFTAGHILHLKKQCEPLLKCTSFEALASHTWRCWVKALDLPPLATIKLLFSASVRKAFDSELPHGYYGNGFVLACAEATVKDVADANLHGTVKMVQNAKSSLTEEYVRSMIDYLEDKTVKTDLCSSFVITQVSKLGFEELDFGEGKPLQMGPLVSSIYCMFLPVIGDRDAVRVVLSMPESTVSNFKNYMMEHGGHNTYDENKNIN</sequence>
<protein>
    <submittedName>
        <fullName evidence="1">Uncharacterized protein</fullName>
    </submittedName>
</protein>
<evidence type="ECO:0000313" key="2">
    <source>
        <dbReference type="Proteomes" id="UP001060085"/>
    </source>
</evidence>
<name>A0ACC0BRM8_CATRO</name>
<evidence type="ECO:0000313" key="1">
    <source>
        <dbReference type="EMBL" id="KAI5675207.1"/>
    </source>
</evidence>
<accession>A0ACC0BRM8</accession>
<dbReference type="EMBL" id="CM044702">
    <property type="protein sequence ID" value="KAI5675207.1"/>
    <property type="molecule type" value="Genomic_DNA"/>
</dbReference>
<organism evidence="1 2">
    <name type="scientific">Catharanthus roseus</name>
    <name type="common">Madagascar periwinkle</name>
    <name type="synonym">Vinca rosea</name>
    <dbReference type="NCBI Taxonomy" id="4058"/>
    <lineage>
        <taxon>Eukaryota</taxon>
        <taxon>Viridiplantae</taxon>
        <taxon>Streptophyta</taxon>
        <taxon>Embryophyta</taxon>
        <taxon>Tracheophyta</taxon>
        <taxon>Spermatophyta</taxon>
        <taxon>Magnoliopsida</taxon>
        <taxon>eudicotyledons</taxon>
        <taxon>Gunneridae</taxon>
        <taxon>Pentapetalae</taxon>
        <taxon>asterids</taxon>
        <taxon>lamiids</taxon>
        <taxon>Gentianales</taxon>
        <taxon>Apocynaceae</taxon>
        <taxon>Rauvolfioideae</taxon>
        <taxon>Vinceae</taxon>
        <taxon>Catharanthinae</taxon>
        <taxon>Catharanthus</taxon>
    </lineage>
</organism>
<comment type="caution">
    <text evidence="1">The sequence shown here is derived from an EMBL/GenBank/DDBJ whole genome shotgun (WGS) entry which is preliminary data.</text>
</comment>
<keyword evidence="2" id="KW-1185">Reference proteome</keyword>
<reference evidence="2" key="1">
    <citation type="journal article" date="2023" name="Nat. Plants">
        <title>Single-cell RNA sequencing provides a high-resolution roadmap for understanding the multicellular compartmentation of specialized metabolism.</title>
        <authorList>
            <person name="Sun S."/>
            <person name="Shen X."/>
            <person name="Li Y."/>
            <person name="Li Y."/>
            <person name="Wang S."/>
            <person name="Li R."/>
            <person name="Zhang H."/>
            <person name="Shen G."/>
            <person name="Guo B."/>
            <person name="Wei J."/>
            <person name="Xu J."/>
            <person name="St-Pierre B."/>
            <person name="Chen S."/>
            <person name="Sun C."/>
        </authorList>
    </citation>
    <scope>NUCLEOTIDE SEQUENCE [LARGE SCALE GENOMIC DNA]</scope>
</reference>